<dbReference type="AlphaFoldDB" id="A0A9Q5I5T2"/>
<protein>
    <recommendedName>
        <fullName evidence="2">GmrSD restriction endonucleases N-terminal domain-containing protein</fullName>
    </recommendedName>
</protein>
<organism evidence="3 4">
    <name type="scientific">Sanghuangporus baumii</name>
    <name type="common">Phellinus baumii</name>
    <dbReference type="NCBI Taxonomy" id="108892"/>
    <lineage>
        <taxon>Eukaryota</taxon>
        <taxon>Fungi</taxon>
        <taxon>Dikarya</taxon>
        <taxon>Basidiomycota</taxon>
        <taxon>Agaricomycotina</taxon>
        <taxon>Agaricomycetes</taxon>
        <taxon>Hymenochaetales</taxon>
        <taxon>Hymenochaetaceae</taxon>
        <taxon>Sanghuangporus</taxon>
    </lineage>
</organism>
<dbReference type="OrthoDB" id="5419821at2759"/>
<dbReference type="Pfam" id="PF03235">
    <property type="entry name" value="GmrSD_N"/>
    <property type="match status" value="1"/>
</dbReference>
<comment type="caution">
    <text evidence="3">The sequence shown here is derived from an EMBL/GenBank/DDBJ whole genome shotgun (WGS) entry which is preliminary data.</text>
</comment>
<dbReference type="EMBL" id="LNZH02000018">
    <property type="protein sequence ID" value="OCB92199.1"/>
    <property type="molecule type" value="Genomic_DNA"/>
</dbReference>
<feature type="compositionally biased region" description="Polar residues" evidence="1">
    <location>
        <begin position="518"/>
        <end position="536"/>
    </location>
</feature>
<evidence type="ECO:0000259" key="2">
    <source>
        <dbReference type="Pfam" id="PF03235"/>
    </source>
</evidence>
<evidence type="ECO:0000313" key="4">
    <source>
        <dbReference type="Proteomes" id="UP000757232"/>
    </source>
</evidence>
<feature type="compositionally biased region" description="Polar residues" evidence="1">
    <location>
        <begin position="604"/>
        <end position="620"/>
    </location>
</feature>
<accession>A0A9Q5I5T2</accession>
<evidence type="ECO:0000313" key="3">
    <source>
        <dbReference type="EMBL" id="OCB92199.1"/>
    </source>
</evidence>
<dbReference type="PANTHER" id="PTHR39639">
    <property type="entry name" value="CHROMOSOME 16, WHOLE GENOME SHOTGUN SEQUENCE"/>
    <property type="match status" value="1"/>
</dbReference>
<dbReference type="PANTHER" id="PTHR39639:SF1">
    <property type="entry name" value="DUF262 DOMAIN-CONTAINING PROTEIN"/>
    <property type="match status" value="1"/>
</dbReference>
<feature type="compositionally biased region" description="Basic and acidic residues" evidence="1">
    <location>
        <begin position="408"/>
        <end position="420"/>
    </location>
</feature>
<reference evidence="3" key="1">
    <citation type="submission" date="2016-06" db="EMBL/GenBank/DDBJ databases">
        <title>Draft Genome sequence of the fungus Inonotus baumii.</title>
        <authorList>
            <person name="Zhu H."/>
            <person name="Lin W."/>
        </authorList>
    </citation>
    <scope>NUCLEOTIDE SEQUENCE</scope>
    <source>
        <strain evidence="3">821</strain>
    </source>
</reference>
<feature type="region of interest" description="Disordered" evidence="1">
    <location>
        <begin position="557"/>
        <end position="633"/>
    </location>
</feature>
<feature type="region of interest" description="Disordered" evidence="1">
    <location>
        <begin position="363"/>
        <end position="536"/>
    </location>
</feature>
<sequence length="633" mass="71730">MLSDVSSLTDLSSDEDYVYVSKSKKTTKKREWQPKQILKAPRLTQYSTTTLYEEILNGKVDLDPEYQRDVVWTDAKQSGLIDSILRNFYIPPVIFAFSQNEDGEERRTCIDGKQRLTSIQRFMDGQIPFKDSRTNLKLWYKRQPWNERGKLLPSQYKKQFDLKQISCVEYTDLNEDAEREIFQRVQLGVALTPAERMQAIAGLWPQLVREILSELDKYNISDALEWAKTRGRDFHSVATIIYLIEKGRSVSYPAVTALEKWLRRVTPPTREFKNHVMDVFTIFRHLVLTKKHSIVFQKPTRVSPIEFVMTVVLINVHHRNHTLAQLTEGIRQMRKDVRSKHDDIRANTKITKTMLGFIHDRWPTNLKKEPGEKALDECKVQPVQEPAKKAKRKRSKYSQPGDSESSEDERPLQTKVEPKTKMSPPLPSKPTPRPSVSANREPARAPTPKPEPSIRAKPEATPIPEPWSSAQPDRLDKVRRAKERIGLSAASQLHGPTPPPTTSTTPSSGQIAVPPQQPAQNFMNNPNQVPPSQMWPSQFNSMAMAAAQMMFQQPNMQSLGQGAMPPLSKPNIMSPTDSRANPFHSGPPTPNLHGMNGVWPSPNDPHQGNVSNYSQRSVSLPSVPGASGSSQSF</sequence>
<feature type="compositionally biased region" description="Pro residues" evidence="1">
    <location>
        <begin position="424"/>
        <end position="433"/>
    </location>
</feature>
<name>A0A9Q5I5T2_SANBA</name>
<proteinExistence type="predicted"/>
<gene>
    <name evidence="3" type="ORF">A7U60_g409</name>
</gene>
<dbReference type="InterPro" id="IPR004919">
    <property type="entry name" value="GmrSD_N"/>
</dbReference>
<evidence type="ECO:0000256" key="1">
    <source>
        <dbReference type="SAM" id="MobiDB-lite"/>
    </source>
</evidence>
<feature type="domain" description="GmrSD restriction endonucleases N-terminal" evidence="2">
    <location>
        <begin position="54"/>
        <end position="185"/>
    </location>
</feature>
<keyword evidence="4" id="KW-1185">Reference proteome</keyword>
<dbReference type="Proteomes" id="UP000757232">
    <property type="component" value="Unassembled WGS sequence"/>
</dbReference>
<feature type="compositionally biased region" description="Basic and acidic residues" evidence="1">
    <location>
        <begin position="363"/>
        <end position="379"/>
    </location>
</feature>